<dbReference type="GO" id="GO:0005737">
    <property type="term" value="C:cytoplasm"/>
    <property type="evidence" value="ECO:0007669"/>
    <property type="project" value="TreeGrafter"/>
</dbReference>
<dbReference type="Proteomes" id="UP000018936">
    <property type="component" value="Unassembled WGS sequence"/>
</dbReference>
<evidence type="ECO:0000256" key="1">
    <source>
        <dbReference type="ARBA" id="ARBA00007174"/>
    </source>
</evidence>
<protein>
    <recommendedName>
        <fullName evidence="2">L-methionine (R)-S-oxide reductase</fullName>
        <ecNumber evidence="2">1.8.4.14</ecNumber>
    </recommendedName>
</protein>
<evidence type="ECO:0000256" key="4">
    <source>
        <dbReference type="ARBA" id="ARBA00049261"/>
    </source>
</evidence>
<dbReference type="GO" id="GO:0030091">
    <property type="term" value="P:protein repair"/>
    <property type="evidence" value="ECO:0007669"/>
    <property type="project" value="InterPro"/>
</dbReference>
<evidence type="ECO:0000256" key="2">
    <source>
        <dbReference type="ARBA" id="ARBA00012498"/>
    </source>
</evidence>
<sequence length="216" mass="24123">MYADIRFNVPIIIQKSSIHYRLVASFLDSLSHLWACSQRADFFHLGLQALFFDVSGLQLPELTPRVSPHFVDPSRTQHHHERLSRGEKPGTGDQSRHLLHRHNATSLEVSPAAFSTGRDQSYFLQGPDEGWPSFYDVINSDTITCTDDYSFGMHRVETSCTQCGAHLGHIFDDGPRPTGKRYCINSASLAFEPADKNHAGEKHASSTSAQPDKAEL</sequence>
<evidence type="ECO:0000313" key="8">
    <source>
        <dbReference type="Proteomes" id="UP000018936"/>
    </source>
</evidence>
<dbReference type="InterPro" id="IPR011057">
    <property type="entry name" value="Mss4-like_sf"/>
</dbReference>
<dbReference type="SUPFAM" id="SSF51316">
    <property type="entry name" value="Mss4-like"/>
    <property type="match status" value="1"/>
</dbReference>
<feature type="domain" description="MsrB" evidence="6">
    <location>
        <begin position="130"/>
        <end position="194"/>
    </location>
</feature>
<dbReference type="PANTHER" id="PTHR10173">
    <property type="entry name" value="METHIONINE SULFOXIDE REDUCTASE"/>
    <property type="match status" value="1"/>
</dbReference>
<dbReference type="GO" id="GO:0033743">
    <property type="term" value="F:peptide-methionine (R)-S-oxide reductase activity"/>
    <property type="evidence" value="ECO:0007669"/>
    <property type="project" value="InterPro"/>
</dbReference>
<dbReference type="PROSITE" id="PS51790">
    <property type="entry name" value="MSRB"/>
    <property type="match status" value="1"/>
</dbReference>
<keyword evidence="8" id="KW-1185">Reference proteome</keyword>
<feature type="compositionally biased region" description="Basic and acidic residues" evidence="5">
    <location>
        <begin position="83"/>
        <end position="96"/>
    </location>
</feature>
<evidence type="ECO:0000256" key="5">
    <source>
        <dbReference type="SAM" id="MobiDB-lite"/>
    </source>
</evidence>
<dbReference type="AlphaFoldDB" id="V8NAE7"/>
<comment type="caution">
    <text evidence="7">The sequence shown here is derived from an EMBL/GenBank/DDBJ whole genome shotgun (WGS) entry which is preliminary data.</text>
</comment>
<evidence type="ECO:0000313" key="7">
    <source>
        <dbReference type="EMBL" id="ETE58926.1"/>
    </source>
</evidence>
<dbReference type="InterPro" id="IPR028427">
    <property type="entry name" value="Met_Sox_Rdtase_MsrB"/>
</dbReference>
<dbReference type="EMBL" id="AZIM01006096">
    <property type="protein sequence ID" value="ETE58926.1"/>
    <property type="molecule type" value="Genomic_DNA"/>
</dbReference>
<evidence type="ECO:0000256" key="3">
    <source>
        <dbReference type="ARBA" id="ARBA00023002"/>
    </source>
</evidence>
<gene>
    <name evidence="7" type="primary">MSRB3</name>
    <name evidence="7" type="ORF">L345_15346</name>
</gene>
<comment type="catalytic activity">
    <reaction evidence="4">
        <text>[thioredoxin]-disulfide + L-methionine + H2O = L-methionine (R)-S-oxide + [thioredoxin]-dithiol</text>
        <dbReference type="Rhea" id="RHEA:21260"/>
        <dbReference type="Rhea" id="RHEA-COMP:10698"/>
        <dbReference type="Rhea" id="RHEA-COMP:10700"/>
        <dbReference type="ChEBI" id="CHEBI:15377"/>
        <dbReference type="ChEBI" id="CHEBI:29950"/>
        <dbReference type="ChEBI" id="CHEBI:50058"/>
        <dbReference type="ChEBI" id="CHEBI:57844"/>
        <dbReference type="ChEBI" id="CHEBI:58773"/>
        <dbReference type="EC" id="1.8.4.14"/>
    </reaction>
</comment>
<name>V8NAE7_OPHHA</name>
<dbReference type="PANTHER" id="PTHR10173:SF56">
    <property type="entry name" value="METHIONINE-R-SULFOXIDE REDUCTASE B3"/>
    <property type="match status" value="1"/>
</dbReference>
<proteinExistence type="inferred from homology"/>
<feature type="region of interest" description="Disordered" evidence="5">
    <location>
        <begin position="70"/>
        <end position="96"/>
    </location>
</feature>
<dbReference type="EC" id="1.8.4.14" evidence="2"/>
<organism evidence="7 8">
    <name type="scientific">Ophiophagus hannah</name>
    <name type="common">King cobra</name>
    <name type="synonym">Naja hannah</name>
    <dbReference type="NCBI Taxonomy" id="8665"/>
    <lineage>
        <taxon>Eukaryota</taxon>
        <taxon>Metazoa</taxon>
        <taxon>Chordata</taxon>
        <taxon>Craniata</taxon>
        <taxon>Vertebrata</taxon>
        <taxon>Euteleostomi</taxon>
        <taxon>Lepidosauria</taxon>
        <taxon>Squamata</taxon>
        <taxon>Bifurcata</taxon>
        <taxon>Unidentata</taxon>
        <taxon>Episquamata</taxon>
        <taxon>Toxicofera</taxon>
        <taxon>Serpentes</taxon>
        <taxon>Colubroidea</taxon>
        <taxon>Elapidae</taxon>
        <taxon>Elapinae</taxon>
        <taxon>Ophiophagus</taxon>
    </lineage>
</organism>
<dbReference type="InterPro" id="IPR002579">
    <property type="entry name" value="Met_Sox_Rdtase_MsrB_dom"/>
</dbReference>
<reference evidence="7 8" key="1">
    <citation type="journal article" date="2013" name="Proc. Natl. Acad. Sci. U.S.A.">
        <title>The king cobra genome reveals dynamic gene evolution and adaptation in the snake venom system.</title>
        <authorList>
            <person name="Vonk F.J."/>
            <person name="Casewell N.R."/>
            <person name="Henkel C.V."/>
            <person name="Heimberg A.M."/>
            <person name="Jansen H.J."/>
            <person name="McCleary R.J."/>
            <person name="Kerkkamp H.M."/>
            <person name="Vos R.A."/>
            <person name="Guerreiro I."/>
            <person name="Calvete J.J."/>
            <person name="Wuster W."/>
            <person name="Woods A.E."/>
            <person name="Logan J.M."/>
            <person name="Harrison R.A."/>
            <person name="Castoe T.A."/>
            <person name="de Koning A.P."/>
            <person name="Pollock D.D."/>
            <person name="Yandell M."/>
            <person name="Calderon D."/>
            <person name="Renjifo C."/>
            <person name="Currier R.B."/>
            <person name="Salgado D."/>
            <person name="Pla D."/>
            <person name="Sanz L."/>
            <person name="Hyder A.S."/>
            <person name="Ribeiro J.M."/>
            <person name="Arntzen J.W."/>
            <person name="van den Thillart G.E."/>
            <person name="Boetzer M."/>
            <person name="Pirovano W."/>
            <person name="Dirks R.P."/>
            <person name="Spaink H.P."/>
            <person name="Duboule D."/>
            <person name="McGlinn E."/>
            <person name="Kini R.M."/>
            <person name="Richardson M.K."/>
        </authorList>
    </citation>
    <scope>NUCLEOTIDE SEQUENCE</scope>
    <source>
        <tissue evidence="7">Blood</tissue>
    </source>
</reference>
<feature type="non-terminal residue" evidence="7">
    <location>
        <position position="1"/>
    </location>
</feature>
<comment type="similarity">
    <text evidence="1">Belongs to the MsrB Met sulfoxide reductase family.</text>
</comment>
<dbReference type="Pfam" id="PF01641">
    <property type="entry name" value="SelR"/>
    <property type="match status" value="1"/>
</dbReference>
<dbReference type="OrthoDB" id="44061at2759"/>
<evidence type="ECO:0000259" key="6">
    <source>
        <dbReference type="PROSITE" id="PS51790"/>
    </source>
</evidence>
<dbReference type="GO" id="GO:0033745">
    <property type="term" value="F:L-methionine-(R)-S-oxide reductase activity"/>
    <property type="evidence" value="ECO:0007669"/>
    <property type="project" value="UniProtKB-EC"/>
</dbReference>
<feature type="compositionally biased region" description="Basic and acidic residues" evidence="5">
    <location>
        <begin position="194"/>
        <end position="204"/>
    </location>
</feature>
<keyword evidence="3" id="KW-0560">Oxidoreductase</keyword>
<dbReference type="GO" id="GO:0006979">
    <property type="term" value="P:response to oxidative stress"/>
    <property type="evidence" value="ECO:0007669"/>
    <property type="project" value="InterPro"/>
</dbReference>
<dbReference type="Gene3D" id="2.170.150.20">
    <property type="entry name" value="Peptide methionine sulfoxide reductase"/>
    <property type="match status" value="1"/>
</dbReference>
<feature type="region of interest" description="Disordered" evidence="5">
    <location>
        <begin position="194"/>
        <end position="216"/>
    </location>
</feature>
<accession>V8NAE7</accession>